<proteinExistence type="predicted"/>
<keyword evidence="3" id="KW-1185">Reference proteome</keyword>
<gene>
    <name evidence="2" type="ORF">GCM10017774_83060</name>
</gene>
<evidence type="ECO:0000313" key="3">
    <source>
        <dbReference type="Proteomes" id="UP000605568"/>
    </source>
</evidence>
<evidence type="ECO:0000256" key="1">
    <source>
        <dbReference type="SAM" id="MobiDB-lite"/>
    </source>
</evidence>
<sequence length="110" mass="12043">MVMVWDATGLLLFLLWLLLPPLYVVALGRFYVRRCADEVRRIGAVRDELLDLVEELEAASERQGPPGQGAPVVPDARDDDTHEFAAITPAAGRHRLDQSALAAHASAGQR</sequence>
<comment type="caution">
    <text evidence="2">The sequence shown here is derived from an EMBL/GenBank/DDBJ whole genome shotgun (WGS) entry which is preliminary data.</text>
</comment>
<accession>A0ABQ3MRW9</accession>
<feature type="compositionally biased region" description="Low complexity" evidence="1">
    <location>
        <begin position="63"/>
        <end position="74"/>
    </location>
</feature>
<dbReference type="Proteomes" id="UP000605568">
    <property type="component" value="Unassembled WGS sequence"/>
</dbReference>
<dbReference type="RefSeq" id="WP_191304914.1">
    <property type="nucleotide sequence ID" value="NZ_BNAR01000022.1"/>
</dbReference>
<feature type="region of interest" description="Disordered" evidence="1">
    <location>
        <begin position="58"/>
        <end position="78"/>
    </location>
</feature>
<reference evidence="3" key="1">
    <citation type="journal article" date="2019" name="Int. J. Syst. Evol. Microbiol.">
        <title>The Global Catalogue of Microorganisms (GCM) 10K type strain sequencing project: providing services to taxonomists for standard genome sequencing and annotation.</title>
        <authorList>
            <consortium name="The Broad Institute Genomics Platform"/>
            <consortium name="The Broad Institute Genome Sequencing Center for Infectious Disease"/>
            <person name="Wu L."/>
            <person name="Ma J."/>
        </authorList>
    </citation>
    <scope>NUCLEOTIDE SEQUENCE [LARGE SCALE GENOMIC DNA]</scope>
    <source>
        <strain evidence="3">CGMCC 4.7367</strain>
    </source>
</reference>
<name>A0ABQ3MRW9_9PSEU</name>
<dbReference type="EMBL" id="BNAR01000022">
    <property type="protein sequence ID" value="GHH59751.1"/>
    <property type="molecule type" value="Genomic_DNA"/>
</dbReference>
<evidence type="ECO:0000313" key="2">
    <source>
        <dbReference type="EMBL" id="GHH59751.1"/>
    </source>
</evidence>
<organism evidence="2 3">
    <name type="scientific">Lentzea cavernae</name>
    <dbReference type="NCBI Taxonomy" id="2020703"/>
    <lineage>
        <taxon>Bacteria</taxon>
        <taxon>Bacillati</taxon>
        <taxon>Actinomycetota</taxon>
        <taxon>Actinomycetes</taxon>
        <taxon>Pseudonocardiales</taxon>
        <taxon>Pseudonocardiaceae</taxon>
        <taxon>Lentzea</taxon>
    </lineage>
</organism>
<protein>
    <submittedName>
        <fullName evidence="2">Uncharacterized protein</fullName>
    </submittedName>
</protein>